<keyword evidence="2 5" id="KW-0689">Ribosomal protein</keyword>
<dbReference type="Pfam" id="PF00831">
    <property type="entry name" value="Ribosomal_L29"/>
    <property type="match status" value="1"/>
</dbReference>
<comment type="similarity">
    <text evidence="1 5">Belongs to the universal ribosomal protein uL29 family.</text>
</comment>
<evidence type="ECO:0000256" key="1">
    <source>
        <dbReference type="ARBA" id="ARBA00009254"/>
    </source>
</evidence>
<evidence type="ECO:0000313" key="7">
    <source>
        <dbReference type="Proteomes" id="UP000177349"/>
    </source>
</evidence>
<evidence type="ECO:0000256" key="4">
    <source>
        <dbReference type="ARBA" id="ARBA00035204"/>
    </source>
</evidence>
<sequence>MTMKDIRELETKRIHEQLRSARDKVRELRFGLINREVKHVREVRQLKRDIARLLTVLKERLTVDKTKTPDHKA</sequence>
<accession>A0A1G2BW84</accession>
<dbReference type="GO" id="GO:0003735">
    <property type="term" value="F:structural constituent of ribosome"/>
    <property type="evidence" value="ECO:0007669"/>
    <property type="project" value="InterPro"/>
</dbReference>
<dbReference type="GO" id="GO:0006412">
    <property type="term" value="P:translation"/>
    <property type="evidence" value="ECO:0007669"/>
    <property type="project" value="UniProtKB-UniRule"/>
</dbReference>
<reference evidence="6 7" key="1">
    <citation type="journal article" date="2016" name="Nat. Commun.">
        <title>Thousands of microbial genomes shed light on interconnected biogeochemical processes in an aquifer system.</title>
        <authorList>
            <person name="Anantharaman K."/>
            <person name="Brown C.T."/>
            <person name="Hug L.A."/>
            <person name="Sharon I."/>
            <person name="Castelle C.J."/>
            <person name="Probst A.J."/>
            <person name="Thomas B.C."/>
            <person name="Singh A."/>
            <person name="Wilkins M.J."/>
            <person name="Karaoz U."/>
            <person name="Brodie E.L."/>
            <person name="Williams K.H."/>
            <person name="Hubbard S.S."/>
            <person name="Banfield J.F."/>
        </authorList>
    </citation>
    <scope>NUCLEOTIDE SEQUENCE [LARGE SCALE GENOMIC DNA]</scope>
</reference>
<evidence type="ECO:0000313" key="6">
    <source>
        <dbReference type="EMBL" id="OGY92779.1"/>
    </source>
</evidence>
<keyword evidence="3 5" id="KW-0687">Ribonucleoprotein</keyword>
<protein>
    <recommendedName>
        <fullName evidence="4 5">Large ribosomal subunit protein uL29</fullName>
    </recommendedName>
</protein>
<dbReference type="NCBIfam" id="TIGR00012">
    <property type="entry name" value="L29"/>
    <property type="match status" value="1"/>
</dbReference>
<proteinExistence type="inferred from homology"/>
<gene>
    <name evidence="5" type="primary">rpmC</name>
    <name evidence="6" type="ORF">A3B31_03290</name>
</gene>
<comment type="caution">
    <text evidence="6">The sequence shown here is derived from an EMBL/GenBank/DDBJ whole genome shotgun (WGS) entry which is preliminary data.</text>
</comment>
<dbReference type="HAMAP" id="MF_00374">
    <property type="entry name" value="Ribosomal_uL29"/>
    <property type="match status" value="1"/>
</dbReference>
<dbReference type="InterPro" id="IPR036049">
    <property type="entry name" value="Ribosomal_uL29_sf"/>
</dbReference>
<dbReference type="AlphaFoldDB" id="A0A1G2BW84"/>
<dbReference type="SUPFAM" id="SSF46561">
    <property type="entry name" value="Ribosomal protein L29 (L29p)"/>
    <property type="match status" value="1"/>
</dbReference>
<dbReference type="InterPro" id="IPR001854">
    <property type="entry name" value="Ribosomal_uL29"/>
</dbReference>
<dbReference type="GO" id="GO:1990904">
    <property type="term" value="C:ribonucleoprotein complex"/>
    <property type="evidence" value="ECO:0007669"/>
    <property type="project" value="UniProtKB-KW"/>
</dbReference>
<dbReference type="GO" id="GO:0005840">
    <property type="term" value="C:ribosome"/>
    <property type="evidence" value="ECO:0007669"/>
    <property type="project" value="UniProtKB-KW"/>
</dbReference>
<evidence type="ECO:0000256" key="3">
    <source>
        <dbReference type="ARBA" id="ARBA00023274"/>
    </source>
</evidence>
<dbReference type="Gene3D" id="1.10.287.310">
    <property type="match status" value="1"/>
</dbReference>
<dbReference type="Proteomes" id="UP000177349">
    <property type="component" value="Unassembled WGS sequence"/>
</dbReference>
<organism evidence="6 7">
    <name type="scientific">Candidatus Komeilibacteria bacterium RIFCSPLOWO2_01_FULL_53_11</name>
    <dbReference type="NCBI Taxonomy" id="1798552"/>
    <lineage>
        <taxon>Bacteria</taxon>
        <taxon>Candidatus Komeiliibacteriota</taxon>
    </lineage>
</organism>
<evidence type="ECO:0000256" key="2">
    <source>
        <dbReference type="ARBA" id="ARBA00022980"/>
    </source>
</evidence>
<dbReference type="EMBL" id="MHKN01000010">
    <property type="protein sequence ID" value="OGY92779.1"/>
    <property type="molecule type" value="Genomic_DNA"/>
</dbReference>
<name>A0A1G2BW84_9BACT</name>
<evidence type="ECO:0000256" key="5">
    <source>
        <dbReference type="HAMAP-Rule" id="MF_00374"/>
    </source>
</evidence>